<feature type="compositionally biased region" description="Basic and acidic residues" evidence="1">
    <location>
        <begin position="47"/>
        <end position="69"/>
    </location>
</feature>
<evidence type="ECO:0000256" key="1">
    <source>
        <dbReference type="SAM" id="MobiDB-lite"/>
    </source>
</evidence>
<name>A0A6J8B719_MYTCO</name>
<evidence type="ECO:0008006" key="4">
    <source>
        <dbReference type="Google" id="ProtNLM"/>
    </source>
</evidence>
<sequence length="372" mass="42520">MDYHRNWRKYHAEVDALAETSDSHQDFSPHSTDHENFEEQVIGNQENDDRSTGVADHESDNGINSDREDMYMQERWSTDSFDSNNSDENVTSDDNDMQEQIPDVAADLAGWATSSECARSSLDTLLEILRNQGLRLPRDSRTLLKTPRSINTIKKCEGDYLYLGLETGLLKVISENLDHFKNVHEILLSINIDGLPLFKSSGIQLWPILCSIKKFEPFVVAVYCSDSKQTPVDEYLYDFLSEFTNLQQNGINVNEEIGVLRVKIRAFVCDAPARAFVKCIKSHNAYFACERCTIKSIWCQNRVVFKVTDDMSPIRTEESFKNYEYKNHQVAKSPLIDAGLACIKSFPLDCMHLVCLGIVKRTLTFFRQGPRD</sequence>
<organism evidence="2 3">
    <name type="scientific">Mytilus coruscus</name>
    <name type="common">Sea mussel</name>
    <dbReference type="NCBI Taxonomy" id="42192"/>
    <lineage>
        <taxon>Eukaryota</taxon>
        <taxon>Metazoa</taxon>
        <taxon>Spiralia</taxon>
        <taxon>Lophotrochozoa</taxon>
        <taxon>Mollusca</taxon>
        <taxon>Bivalvia</taxon>
        <taxon>Autobranchia</taxon>
        <taxon>Pteriomorphia</taxon>
        <taxon>Mytilida</taxon>
        <taxon>Mytiloidea</taxon>
        <taxon>Mytilidae</taxon>
        <taxon>Mytilinae</taxon>
        <taxon>Mytilus</taxon>
    </lineage>
</organism>
<protein>
    <recommendedName>
        <fullName evidence="4">Transposase domain-containing protein</fullName>
    </recommendedName>
</protein>
<dbReference type="Proteomes" id="UP000507470">
    <property type="component" value="Unassembled WGS sequence"/>
</dbReference>
<reference evidence="2 3" key="1">
    <citation type="submission" date="2020-06" db="EMBL/GenBank/DDBJ databases">
        <authorList>
            <person name="Li R."/>
            <person name="Bekaert M."/>
        </authorList>
    </citation>
    <scope>NUCLEOTIDE SEQUENCE [LARGE SCALE GENOMIC DNA]</scope>
    <source>
        <strain evidence="3">wild</strain>
    </source>
</reference>
<gene>
    <name evidence="2" type="ORF">MCOR_14953</name>
</gene>
<proteinExistence type="predicted"/>
<dbReference type="PANTHER" id="PTHR33053:SF26">
    <property type="entry name" value="TRANSPOSASE DOMAIN-CONTAINING PROTEIN"/>
    <property type="match status" value="1"/>
</dbReference>
<dbReference type="OrthoDB" id="10036512at2759"/>
<dbReference type="EMBL" id="CACVKT020002597">
    <property type="protein sequence ID" value="CAC5378814.1"/>
    <property type="molecule type" value="Genomic_DNA"/>
</dbReference>
<accession>A0A6J8B719</accession>
<dbReference type="PANTHER" id="PTHR33053">
    <property type="entry name" value="PROTEIN, PUTATIVE-RELATED"/>
    <property type="match status" value="1"/>
</dbReference>
<keyword evidence="3" id="KW-1185">Reference proteome</keyword>
<evidence type="ECO:0000313" key="2">
    <source>
        <dbReference type="EMBL" id="CAC5378814.1"/>
    </source>
</evidence>
<feature type="region of interest" description="Disordered" evidence="1">
    <location>
        <begin position="45"/>
        <end position="69"/>
    </location>
</feature>
<dbReference type="AlphaFoldDB" id="A0A6J8B719"/>
<evidence type="ECO:0000313" key="3">
    <source>
        <dbReference type="Proteomes" id="UP000507470"/>
    </source>
</evidence>